<sequence length="57" mass="6584">MYSNKHQKANHTILDGGSIEAVQRAFGHSSKITTEMYAKILQVIQLEEFKDKAREYK</sequence>
<dbReference type="GO" id="GO:0003677">
    <property type="term" value="F:DNA binding"/>
    <property type="evidence" value="ECO:0007669"/>
    <property type="project" value="InterPro"/>
</dbReference>
<proteinExistence type="predicted"/>
<evidence type="ECO:0000313" key="2">
    <source>
        <dbReference type="Proteomes" id="UP000255224"/>
    </source>
</evidence>
<dbReference type="Proteomes" id="UP000255224">
    <property type="component" value="Unassembled WGS sequence"/>
</dbReference>
<protein>
    <submittedName>
        <fullName evidence="1">Site-specific recombinase XerC</fullName>
    </submittedName>
</protein>
<dbReference type="RefSeq" id="WP_164466241.1">
    <property type="nucleotide sequence ID" value="NZ_CP033920.1"/>
</dbReference>
<dbReference type="InterPro" id="IPR011010">
    <property type="entry name" value="DNA_brk_join_enz"/>
</dbReference>
<dbReference type="AlphaFoldDB" id="A0A376DZA9"/>
<reference evidence="1 2" key="1">
    <citation type="submission" date="2018-06" db="EMBL/GenBank/DDBJ databases">
        <authorList>
            <consortium name="Pathogen Informatics"/>
            <person name="Doyle S."/>
        </authorList>
    </citation>
    <scope>NUCLEOTIDE SEQUENCE [LARGE SCALE GENOMIC DNA]</scope>
    <source>
        <strain evidence="1 2">NCTC13533</strain>
    </source>
</reference>
<organism evidence="1 2">
    <name type="scientific">Chryseobacterium carnipullorum</name>
    <dbReference type="NCBI Taxonomy" id="1124835"/>
    <lineage>
        <taxon>Bacteria</taxon>
        <taxon>Pseudomonadati</taxon>
        <taxon>Bacteroidota</taxon>
        <taxon>Flavobacteriia</taxon>
        <taxon>Flavobacteriales</taxon>
        <taxon>Weeksellaceae</taxon>
        <taxon>Chryseobacterium group</taxon>
        <taxon>Chryseobacterium</taxon>
    </lineage>
</organism>
<accession>A0A376DZA9</accession>
<name>A0A376DZA9_CHRCU</name>
<evidence type="ECO:0000313" key="1">
    <source>
        <dbReference type="EMBL" id="STC98751.1"/>
    </source>
</evidence>
<gene>
    <name evidence="1" type="ORF">NCTC13533_02654</name>
</gene>
<dbReference type="EMBL" id="UFVQ01000003">
    <property type="protein sequence ID" value="STC98751.1"/>
    <property type="molecule type" value="Genomic_DNA"/>
</dbReference>
<dbReference type="SUPFAM" id="SSF56349">
    <property type="entry name" value="DNA breaking-rejoining enzymes"/>
    <property type="match status" value="1"/>
</dbReference>